<protein>
    <submittedName>
        <fullName evidence="1">Uncharacterized protein</fullName>
    </submittedName>
</protein>
<reference evidence="1" key="1">
    <citation type="submission" date="2023-03" db="EMBL/GenBank/DDBJ databases">
        <title>Massive genome expansion in bonnet fungi (Mycena s.s.) driven by repeated elements and novel gene families across ecological guilds.</title>
        <authorList>
            <consortium name="Lawrence Berkeley National Laboratory"/>
            <person name="Harder C.B."/>
            <person name="Miyauchi S."/>
            <person name="Viragh M."/>
            <person name="Kuo A."/>
            <person name="Thoen E."/>
            <person name="Andreopoulos B."/>
            <person name="Lu D."/>
            <person name="Skrede I."/>
            <person name="Drula E."/>
            <person name="Henrissat B."/>
            <person name="Morin E."/>
            <person name="Kohler A."/>
            <person name="Barry K."/>
            <person name="LaButti K."/>
            <person name="Morin E."/>
            <person name="Salamov A."/>
            <person name="Lipzen A."/>
            <person name="Mereny Z."/>
            <person name="Hegedus B."/>
            <person name="Baldrian P."/>
            <person name="Stursova M."/>
            <person name="Weitz H."/>
            <person name="Taylor A."/>
            <person name="Grigoriev I.V."/>
            <person name="Nagy L.G."/>
            <person name="Martin F."/>
            <person name="Kauserud H."/>
        </authorList>
    </citation>
    <scope>NUCLEOTIDE SEQUENCE</scope>
    <source>
        <strain evidence="1">CBHHK200</strain>
    </source>
</reference>
<accession>A0AAD6WY84</accession>
<comment type="caution">
    <text evidence="1">The sequence shown here is derived from an EMBL/GenBank/DDBJ whole genome shotgun (WGS) entry which is preliminary data.</text>
</comment>
<evidence type="ECO:0000313" key="2">
    <source>
        <dbReference type="Proteomes" id="UP001218188"/>
    </source>
</evidence>
<dbReference type="EMBL" id="JARJCM010000105">
    <property type="protein sequence ID" value="KAJ7029075.1"/>
    <property type="molecule type" value="Genomic_DNA"/>
</dbReference>
<keyword evidence="2" id="KW-1185">Reference proteome</keyword>
<gene>
    <name evidence="1" type="ORF">C8F04DRAFT_1265294</name>
</gene>
<evidence type="ECO:0000313" key="1">
    <source>
        <dbReference type="EMBL" id="KAJ7029075.1"/>
    </source>
</evidence>
<organism evidence="1 2">
    <name type="scientific">Mycena alexandri</name>
    <dbReference type="NCBI Taxonomy" id="1745969"/>
    <lineage>
        <taxon>Eukaryota</taxon>
        <taxon>Fungi</taxon>
        <taxon>Dikarya</taxon>
        <taxon>Basidiomycota</taxon>
        <taxon>Agaricomycotina</taxon>
        <taxon>Agaricomycetes</taxon>
        <taxon>Agaricomycetidae</taxon>
        <taxon>Agaricales</taxon>
        <taxon>Marasmiineae</taxon>
        <taxon>Mycenaceae</taxon>
        <taxon>Mycena</taxon>
    </lineage>
</organism>
<dbReference type="Proteomes" id="UP001218188">
    <property type="component" value="Unassembled WGS sequence"/>
</dbReference>
<dbReference type="AlphaFoldDB" id="A0AAD6WY84"/>
<name>A0AAD6WY84_9AGAR</name>
<proteinExistence type="predicted"/>
<sequence length="60" mass="6927">MARAAQGDPTPQWENMLRAQPITIDGSFILSRRRAVTRQIRDNIRHAEQLRFALQLVAQL</sequence>